<dbReference type="AlphaFoldDB" id="A0A381RXC0"/>
<accession>A0A381RXC0</accession>
<evidence type="ECO:0008006" key="2">
    <source>
        <dbReference type="Google" id="ProtNLM"/>
    </source>
</evidence>
<dbReference type="InterPro" id="IPR036278">
    <property type="entry name" value="Sialidase_sf"/>
</dbReference>
<sequence>MKYFSVTCFLAAMVSVLSTGCTGPVPEVSVLRAPEGAKLPQAVLDKAGTLHLIYYAGSMSSGDLWHVTKMPGAKDWSSAERVNSEPYSVHGLGPIDGGQVAVGPDGRLHVTWFHKDPNRFYYARSNHAGGFHDQQTLSIKDEGGIESSPTVTVDDNSNVYVFWHADAVEEAQRRVYMAVSRENGVMFDLPRAVSPATAGACGCCGLRAVTDAEGVVYVSYRGAGDNIRRGMRLLTSTDQGRNFADRLVQPWEVGACPVATTTFAAGPDTTLVAWETEGQVYVTDVDRLDDPLSPPGDAKFRRKNATVATNSRGEVFLGWGDGPGWQSGGTLHWQLFDAGGRPLGDEGGVSEPIPARSVPTAVAREDGAFVVVF</sequence>
<organism evidence="1">
    <name type="scientific">marine metagenome</name>
    <dbReference type="NCBI Taxonomy" id="408172"/>
    <lineage>
        <taxon>unclassified sequences</taxon>
        <taxon>metagenomes</taxon>
        <taxon>ecological metagenomes</taxon>
    </lineage>
</organism>
<reference evidence="1" key="1">
    <citation type="submission" date="2018-05" db="EMBL/GenBank/DDBJ databases">
        <authorList>
            <person name="Lanie J.A."/>
            <person name="Ng W.-L."/>
            <person name="Kazmierczak K.M."/>
            <person name="Andrzejewski T.M."/>
            <person name="Davidsen T.M."/>
            <person name="Wayne K.J."/>
            <person name="Tettelin H."/>
            <person name="Glass J.I."/>
            <person name="Rusch D."/>
            <person name="Podicherti R."/>
            <person name="Tsui H.-C.T."/>
            <person name="Winkler M.E."/>
        </authorList>
    </citation>
    <scope>NUCLEOTIDE SEQUENCE</scope>
</reference>
<proteinExistence type="predicted"/>
<dbReference type="SUPFAM" id="SSF50939">
    <property type="entry name" value="Sialidases"/>
    <property type="match status" value="1"/>
</dbReference>
<dbReference type="PROSITE" id="PS51257">
    <property type="entry name" value="PROKAR_LIPOPROTEIN"/>
    <property type="match status" value="1"/>
</dbReference>
<protein>
    <recommendedName>
        <fullName evidence="2">Sialidase domain-containing protein</fullName>
    </recommendedName>
</protein>
<dbReference type="EMBL" id="UINC01002350">
    <property type="protein sequence ID" value="SUZ95739.1"/>
    <property type="molecule type" value="Genomic_DNA"/>
</dbReference>
<name>A0A381RXC0_9ZZZZ</name>
<evidence type="ECO:0000313" key="1">
    <source>
        <dbReference type="EMBL" id="SUZ95739.1"/>
    </source>
</evidence>
<gene>
    <name evidence="1" type="ORF">METZ01_LOCUS48593</name>
</gene>
<dbReference type="Gene3D" id="2.120.10.10">
    <property type="match status" value="1"/>
</dbReference>